<protein>
    <submittedName>
        <fullName evidence="1">Uncharacterized protein</fullName>
    </submittedName>
</protein>
<comment type="caution">
    <text evidence="1">The sequence shown here is derived from an EMBL/GenBank/DDBJ whole genome shotgun (WGS) entry which is preliminary data.</text>
</comment>
<dbReference type="OrthoDB" id="414132at2759"/>
<evidence type="ECO:0000313" key="3">
    <source>
        <dbReference type="Proteomes" id="UP001152797"/>
    </source>
</evidence>
<gene>
    <name evidence="1" type="ORF">C1SCF055_LOCUS33771</name>
</gene>
<dbReference type="EMBL" id="CAMXCT010004246">
    <property type="protein sequence ID" value="CAI4008319.1"/>
    <property type="molecule type" value="Genomic_DNA"/>
</dbReference>
<reference evidence="1" key="1">
    <citation type="submission" date="2022-10" db="EMBL/GenBank/DDBJ databases">
        <authorList>
            <person name="Chen Y."/>
            <person name="Dougan E. K."/>
            <person name="Chan C."/>
            <person name="Rhodes N."/>
            <person name="Thang M."/>
        </authorList>
    </citation>
    <scope>NUCLEOTIDE SEQUENCE</scope>
</reference>
<sequence>MVRNQMQLSKKHIQAKVLHRGLAQLQALLAALSRHQRLQTAELLSMQLRSALIQHGEVARWKELCQKRSAIPEGKSLCNASRGYRTWSKQSKRHRRGTGAVSAIRVGRDSMGYIARLTVNGITVSSRCTKSFQDADYLRQLLADLHQVLEAMPGAFDQIFRAAFTPGGRGGDLAPPLPQGILRLQESAWRFRVRVDARACTGRLLTSRSLTSVDEALSLCKEAHVAKQHGWSALRSLWARCMSLRRHSASKHACCRLANLDASREKYASKSATSSQQDYYRTPVPFLGTCCLVLYAALTPFPSWSFVSPRHRLERRLAATS</sequence>
<keyword evidence="3" id="KW-1185">Reference proteome</keyword>
<evidence type="ECO:0000313" key="1">
    <source>
        <dbReference type="EMBL" id="CAI4008319.1"/>
    </source>
</evidence>
<name>A0A9P1DD03_9DINO</name>
<dbReference type="Proteomes" id="UP001152797">
    <property type="component" value="Unassembled WGS sequence"/>
</dbReference>
<accession>A0A9P1DD03</accession>
<evidence type="ECO:0000313" key="2">
    <source>
        <dbReference type="EMBL" id="CAL1161694.1"/>
    </source>
</evidence>
<dbReference type="AlphaFoldDB" id="A0A9P1DD03"/>
<reference evidence="2" key="2">
    <citation type="submission" date="2024-04" db="EMBL/GenBank/DDBJ databases">
        <authorList>
            <person name="Chen Y."/>
            <person name="Shah S."/>
            <person name="Dougan E. K."/>
            <person name="Thang M."/>
            <person name="Chan C."/>
        </authorList>
    </citation>
    <scope>NUCLEOTIDE SEQUENCE [LARGE SCALE GENOMIC DNA]</scope>
</reference>
<dbReference type="EMBL" id="CAMXCT030004246">
    <property type="protein sequence ID" value="CAL4795631.1"/>
    <property type="molecule type" value="Genomic_DNA"/>
</dbReference>
<proteinExistence type="predicted"/>
<dbReference type="EMBL" id="CAMXCT020004246">
    <property type="protein sequence ID" value="CAL1161694.1"/>
    <property type="molecule type" value="Genomic_DNA"/>
</dbReference>
<organism evidence="1">
    <name type="scientific">Cladocopium goreaui</name>
    <dbReference type="NCBI Taxonomy" id="2562237"/>
    <lineage>
        <taxon>Eukaryota</taxon>
        <taxon>Sar</taxon>
        <taxon>Alveolata</taxon>
        <taxon>Dinophyceae</taxon>
        <taxon>Suessiales</taxon>
        <taxon>Symbiodiniaceae</taxon>
        <taxon>Cladocopium</taxon>
    </lineage>
</organism>